<keyword evidence="2" id="KW-1185">Reference proteome</keyword>
<organism evidence="2 3">
    <name type="scientific">Heterorhabditis bacteriophora</name>
    <name type="common">Entomopathogenic nematode worm</name>
    <dbReference type="NCBI Taxonomy" id="37862"/>
    <lineage>
        <taxon>Eukaryota</taxon>
        <taxon>Metazoa</taxon>
        <taxon>Ecdysozoa</taxon>
        <taxon>Nematoda</taxon>
        <taxon>Chromadorea</taxon>
        <taxon>Rhabditida</taxon>
        <taxon>Rhabditina</taxon>
        <taxon>Rhabditomorpha</taxon>
        <taxon>Strongyloidea</taxon>
        <taxon>Heterorhabditidae</taxon>
        <taxon>Heterorhabditis</taxon>
    </lineage>
</organism>
<name>A0A1I7W8A1_HETBA</name>
<proteinExistence type="predicted"/>
<evidence type="ECO:0000256" key="1">
    <source>
        <dbReference type="SAM" id="Phobius"/>
    </source>
</evidence>
<sequence>MVCMNYCKSFQAKCPELTDESNGISIQNIGGVFIIILTGIILSIITLAIEYCYYSIPKLIINMQTP</sequence>
<dbReference type="Proteomes" id="UP000095283">
    <property type="component" value="Unplaced"/>
</dbReference>
<dbReference type="WBParaSite" id="Hba_00874">
    <property type="protein sequence ID" value="Hba_00874"/>
    <property type="gene ID" value="Hba_00874"/>
</dbReference>
<keyword evidence="1" id="KW-0472">Membrane</keyword>
<evidence type="ECO:0000313" key="2">
    <source>
        <dbReference type="Proteomes" id="UP000095283"/>
    </source>
</evidence>
<protein>
    <submittedName>
        <fullName evidence="3">Uncharacterized protein</fullName>
    </submittedName>
</protein>
<keyword evidence="1" id="KW-0812">Transmembrane</keyword>
<reference evidence="3" key="1">
    <citation type="submission" date="2016-11" db="UniProtKB">
        <authorList>
            <consortium name="WormBaseParasite"/>
        </authorList>
    </citation>
    <scope>IDENTIFICATION</scope>
</reference>
<evidence type="ECO:0000313" key="3">
    <source>
        <dbReference type="WBParaSite" id="Hba_00874"/>
    </source>
</evidence>
<keyword evidence="1" id="KW-1133">Transmembrane helix</keyword>
<accession>A0A1I7W8A1</accession>
<feature type="transmembrane region" description="Helical" evidence="1">
    <location>
        <begin position="29"/>
        <end position="54"/>
    </location>
</feature>
<dbReference type="AlphaFoldDB" id="A0A1I7W8A1"/>